<organism evidence="1 2">
    <name type="scientific">Rhodocollybia butyracea</name>
    <dbReference type="NCBI Taxonomy" id="206335"/>
    <lineage>
        <taxon>Eukaryota</taxon>
        <taxon>Fungi</taxon>
        <taxon>Dikarya</taxon>
        <taxon>Basidiomycota</taxon>
        <taxon>Agaricomycotina</taxon>
        <taxon>Agaricomycetes</taxon>
        <taxon>Agaricomycetidae</taxon>
        <taxon>Agaricales</taxon>
        <taxon>Marasmiineae</taxon>
        <taxon>Omphalotaceae</taxon>
        <taxon>Rhodocollybia</taxon>
    </lineage>
</organism>
<dbReference type="EMBL" id="JADNRY010000239">
    <property type="protein sequence ID" value="KAF9060531.1"/>
    <property type="molecule type" value="Genomic_DNA"/>
</dbReference>
<dbReference type="Proteomes" id="UP000772434">
    <property type="component" value="Unassembled WGS sequence"/>
</dbReference>
<keyword evidence="2" id="KW-1185">Reference proteome</keyword>
<accession>A0A9P5P917</accession>
<dbReference type="AlphaFoldDB" id="A0A9P5P917"/>
<dbReference type="OrthoDB" id="2269034at2759"/>
<evidence type="ECO:0008006" key="3">
    <source>
        <dbReference type="Google" id="ProtNLM"/>
    </source>
</evidence>
<sequence>MTLPRAAYANPSGAPVNLSSEELSALENNLCFEFGPTVVTTERAKELRMMFVDKNIEGHKAEVLPNEILLHIFWLVCAENLLRCHPWLLEDKSATTKITGPVIASLPTMAISSVCSRWRALALSAPALWANLTVTTHTTSNEAAIFSGFTDTVTRYLKRSGASPLTLALTINGFANANVPTLIQLRIEHARRWKMFKYKGHYSLTKHSILSRVHL</sequence>
<reference evidence="1" key="1">
    <citation type="submission" date="2020-11" db="EMBL/GenBank/DDBJ databases">
        <authorList>
            <consortium name="DOE Joint Genome Institute"/>
            <person name="Ahrendt S."/>
            <person name="Riley R."/>
            <person name="Andreopoulos W."/>
            <person name="Labutti K."/>
            <person name="Pangilinan J."/>
            <person name="Ruiz-Duenas F.J."/>
            <person name="Barrasa J.M."/>
            <person name="Sanchez-Garcia M."/>
            <person name="Camarero S."/>
            <person name="Miyauchi S."/>
            <person name="Serrano A."/>
            <person name="Linde D."/>
            <person name="Babiker R."/>
            <person name="Drula E."/>
            <person name="Ayuso-Fernandez I."/>
            <person name="Pacheco R."/>
            <person name="Padilla G."/>
            <person name="Ferreira P."/>
            <person name="Barriuso J."/>
            <person name="Kellner H."/>
            <person name="Castanera R."/>
            <person name="Alfaro M."/>
            <person name="Ramirez L."/>
            <person name="Pisabarro A.G."/>
            <person name="Kuo A."/>
            <person name="Tritt A."/>
            <person name="Lipzen A."/>
            <person name="He G."/>
            <person name="Yan M."/>
            <person name="Ng V."/>
            <person name="Cullen D."/>
            <person name="Martin F."/>
            <person name="Rosso M.-N."/>
            <person name="Henrissat B."/>
            <person name="Hibbett D."/>
            <person name="Martinez A.T."/>
            <person name="Grigoriev I.V."/>
        </authorList>
    </citation>
    <scope>NUCLEOTIDE SEQUENCE</scope>
    <source>
        <strain evidence="1">AH 40177</strain>
    </source>
</reference>
<proteinExistence type="predicted"/>
<protein>
    <recommendedName>
        <fullName evidence="3">F-box domain-containing protein</fullName>
    </recommendedName>
</protein>
<comment type="caution">
    <text evidence="1">The sequence shown here is derived from an EMBL/GenBank/DDBJ whole genome shotgun (WGS) entry which is preliminary data.</text>
</comment>
<name>A0A9P5P917_9AGAR</name>
<gene>
    <name evidence="1" type="ORF">BDP27DRAFT_1429964</name>
</gene>
<evidence type="ECO:0000313" key="1">
    <source>
        <dbReference type="EMBL" id="KAF9060531.1"/>
    </source>
</evidence>
<evidence type="ECO:0000313" key="2">
    <source>
        <dbReference type="Proteomes" id="UP000772434"/>
    </source>
</evidence>